<dbReference type="EMBL" id="JBEPBX010000075">
    <property type="protein sequence ID" value="MER6618636.1"/>
    <property type="molecule type" value="Genomic_DNA"/>
</dbReference>
<dbReference type="Pfam" id="PF02801">
    <property type="entry name" value="Ketoacyl-synt_C"/>
    <property type="match status" value="1"/>
</dbReference>
<name>A0ABV1V6J2_9ACTN</name>
<evidence type="ECO:0000313" key="10">
    <source>
        <dbReference type="EMBL" id="MER6618636.1"/>
    </source>
</evidence>
<dbReference type="PROSITE" id="PS00012">
    <property type="entry name" value="PHOSPHOPANTETHEINE"/>
    <property type="match status" value="1"/>
</dbReference>
<evidence type="ECO:0000256" key="5">
    <source>
        <dbReference type="ARBA" id="ARBA00023194"/>
    </source>
</evidence>
<dbReference type="InterPro" id="IPR020806">
    <property type="entry name" value="PKS_PP-bd"/>
</dbReference>
<dbReference type="InterPro" id="IPR006162">
    <property type="entry name" value="Ppantetheine_attach_site"/>
</dbReference>
<dbReference type="InterPro" id="IPR001227">
    <property type="entry name" value="Ac_transferase_dom_sf"/>
</dbReference>
<comment type="cofactor">
    <cofactor evidence="1">
        <name>pantetheine 4'-phosphate</name>
        <dbReference type="ChEBI" id="CHEBI:47942"/>
    </cofactor>
</comment>
<dbReference type="PANTHER" id="PTHR43775:SF51">
    <property type="entry name" value="INACTIVE PHENOLPHTHIOCEROL SYNTHESIS POLYKETIDE SYNTHASE TYPE I PKS1-RELATED"/>
    <property type="match status" value="1"/>
</dbReference>
<keyword evidence="6" id="KW-0511">Multifunctional enzyme</keyword>
<keyword evidence="5" id="KW-0045">Antibiotic biosynthesis</keyword>
<dbReference type="Pfam" id="PF00698">
    <property type="entry name" value="Acyl_transf_1"/>
    <property type="match status" value="1"/>
</dbReference>
<dbReference type="InterPro" id="IPR016036">
    <property type="entry name" value="Malonyl_transacylase_ACP-bd"/>
</dbReference>
<dbReference type="InterPro" id="IPR016035">
    <property type="entry name" value="Acyl_Trfase/lysoPLipase"/>
</dbReference>
<dbReference type="Gene3D" id="3.30.70.3290">
    <property type="match status" value="1"/>
</dbReference>
<dbReference type="InterPro" id="IPR016039">
    <property type="entry name" value="Thiolase-like"/>
</dbReference>
<dbReference type="InterPro" id="IPR009081">
    <property type="entry name" value="PP-bd_ACP"/>
</dbReference>
<dbReference type="SUPFAM" id="SSF47336">
    <property type="entry name" value="ACP-like"/>
    <property type="match status" value="1"/>
</dbReference>
<dbReference type="PROSITE" id="PS52004">
    <property type="entry name" value="KS3_2"/>
    <property type="match status" value="1"/>
</dbReference>
<evidence type="ECO:0000259" key="8">
    <source>
        <dbReference type="PROSITE" id="PS50075"/>
    </source>
</evidence>
<dbReference type="CDD" id="cd00833">
    <property type="entry name" value="PKS"/>
    <property type="match status" value="1"/>
</dbReference>
<dbReference type="SUPFAM" id="SSF52151">
    <property type="entry name" value="FabD/lysophospholipase-like"/>
    <property type="match status" value="1"/>
</dbReference>
<dbReference type="Proteomes" id="UP001445472">
    <property type="component" value="Unassembled WGS sequence"/>
</dbReference>
<dbReference type="SMART" id="SM00823">
    <property type="entry name" value="PKS_PP"/>
    <property type="match status" value="1"/>
</dbReference>
<dbReference type="InterPro" id="IPR014031">
    <property type="entry name" value="Ketoacyl_synth_C"/>
</dbReference>
<dbReference type="InterPro" id="IPR020841">
    <property type="entry name" value="PKS_Beta-ketoAc_synthase_dom"/>
</dbReference>
<evidence type="ECO:0000313" key="11">
    <source>
        <dbReference type="Proteomes" id="UP001445472"/>
    </source>
</evidence>
<accession>A0ABV1V6J2</accession>
<protein>
    <submittedName>
        <fullName evidence="10">Beta-ketoacyl synthase N-terminal-like domain-containing protein</fullName>
    </submittedName>
</protein>
<dbReference type="Gene3D" id="3.40.47.10">
    <property type="match status" value="1"/>
</dbReference>
<dbReference type="PROSITE" id="PS50075">
    <property type="entry name" value="CARRIER"/>
    <property type="match status" value="1"/>
</dbReference>
<keyword evidence="11" id="KW-1185">Reference proteome</keyword>
<dbReference type="InterPro" id="IPR032821">
    <property type="entry name" value="PKS_assoc"/>
</dbReference>
<keyword evidence="4" id="KW-0808">Transferase</keyword>
<dbReference type="InterPro" id="IPR014043">
    <property type="entry name" value="Acyl_transferase_dom"/>
</dbReference>
<dbReference type="InterPro" id="IPR015083">
    <property type="entry name" value="NorB/c/GfsB-D-like_docking"/>
</dbReference>
<feature type="domain" description="Ketosynthase family 3 (KS3)" evidence="9">
    <location>
        <begin position="34"/>
        <end position="460"/>
    </location>
</feature>
<gene>
    <name evidence="10" type="ORF">ABT276_36180</name>
</gene>
<dbReference type="InterPro" id="IPR036736">
    <property type="entry name" value="ACP-like_sf"/>
</dbReference>
<organism evidence="10 11">
    <name type="scientific">Streptomyces xantholiticus</name>
    <dbReference type="NCBI Taxonomy" id="68285"/>
    <lineage>
        <taxon>Bacteria</taxon>
        <taxon>Bacillati</taxon>
        <taxon>Actinomycetota</taxon>
        <taxon>Actinomycetes</taxon>
        <taxon>Kitasatosporales</taxon>
        <taxon>Streptomycetaceae</taxon>
        <taxon>Streptomyces</taxon>
    </lineage>
</organism>
<sequence>MDTTDDRVVQALRASIKETERLKQQHQQLVESLNEPIAIIGMACRFPGGVVSPEDLWQLVVDGGDAIGPFPDDRGWDLDALYDPEQRRKGTLYVREGGFVERAADFDAAFFGVSPREATAMDPQQRMLLETGWESFERAGIDPTGLRGSDVGVFSGTNIQDYQSLLLTSPGAFEGHVGTGNAAAVLSGRLAYTFGFEGPAVTVDTACSSSLVALHLAAQALRQRECSLALAGGVTLMATPMGFVEYSGQRVLAKDGRCKSFAGSADGTGFSEGVGMFLLERLSDARRNGRRIQGLIRGSAVNQDGASSNLTAPNGRAQQRVILQALANAQVSSDQVDVLEAHGTGTELGDPIEAEALLATYGKDRTPEHPLWLGSVKSNIGHTQAAAGLAGVIKMVLAMQHGLVPRTVHVDEPSPHVDWQSGTVRLATEPVAWPQNGRPRRAGVSSFGISGTNAHVIVEQAPPDPAAIEPAARTAEPDGPFAWTVSGRSDQALRAQAERLAAHLRDRPQLSAADVAVSTAGRTAFEHRAVVVGGDLADLEAGLAALAAGREDARLAQGVTTPSGQTVFVFPGQGSHWPEMAGRLLESSAVFRESIDECAEALSAYVDWSLTDVLRQEPGAPSLDRLDVVQPVLFSMMVALAEVWRAHGVEPDAVIGHSQGEIAAACVAGALSLQDAARIVTLRSVLLNRLTGKGAMASFLLSADEVARRIEPYGDRLSIAAVNGPTSVVVSGEPEAVGELVATCLAERVRARKVPGATAAGHSAQVDALRGEFIEGIASVCPRRAIVPFYSTVAGEVVDTATLDATYWYRNLREPVLLEGTVRRLLEDEHRYFIEISPHPVLTVGLQETFEQAGTAATAVGTLRRDEGAEARFLTSAAEAYVRGLPLDLGRLPQLSGARRADLPTYAFQRRRFWPNERIAAAAAVVPLRDGAVATGDATGAGHDDPSAVNDPGQVLRRLAELPHEEHDAFLVDLVCEQAAAVLGHGSAADMEPARPFQDLGFDSLTAVELRNRLGAALDLALPVTLVFDHPTPRDLADHLASQVAGTLPGPGSATRSEAIGHLEKLEAVLAELGADPGENEEIGLRLQRILTEWTQAREAANDAVGEADVSSELQGASDEEMFDLIGKKFGIS</sequence>
<dbReference type="SUPFAM" id="SSF53901">
    <property type="entry name" value="Thiolase-like"/>
    <property type="match status" value="1"/>
</dbReference>
<keyword evidence="2" id="KW-0596">Phosphopantetheine</keyword>
<evidence type="ECO:0000256" key="3">
    <source>
        <dbReference type="ARBA" id="ARBA00022553"/>
    </source>
</evidence>
<keyword evidence="3" id="KW-0597">Phosphoprotein</keyword>
<dbReference type="SMART" id="SM00825">
    <property type="entry name" value="PKS_KS"/>
    <property type="match status" value="1"/>
</dbReference>
<dbReference type="Pfam" id="PF16197">
    <property type="entry name" value="KAsynt_C_assoc"/>
    <property type="match status" value="1"/>
</dbReference>
<dbReference type="RefSeq" id="WP_351979438.1">
    <property type="nucleotide sequence ID" value="NZ_JBEPBX010000075.1"/>
</dbReference>
<dbReference type="InterPro" id="IPR014030">
    <property type="entry name" value="Ketoacyl_synth_N"/>
</dbReference>
<proteinExistence type="predicted"/>
<evidence type="ECO:0000259" key="9">
    <source>
        <dbReference type="PROSITE" id="PS52004"/>
    </source>
</evidence>
<dbReference type="PANTHER" id="PTHR43775">
    <property type="entry name" value="FATTY ACID SYNTHASE"/>
    <property type="match status" value="1"/>
</dbReference>
<dbReference type="SMART" id="SM00827">
    <property type="entry name" value="PKS_AT"/>
    <property type="match status" value="1"/>
</dbReference>
<dbReference type="Gene3D" id="1.10.1200.10">
    <property type="entry name" value="ACP-like"/>
    <property type="match status" value="1"/>
</dbReference>
<dbReference type="SMART" id="SM01294">
    <property type="entry name" value="PKS_PP_betabranch"/>
    <property type="match status" value="1"/>
</dbReference>
<dbReference type="Gene3D" id="3.40.366.10">
    <property type="entry name" value="Malonyl-Coenzyme A Acyl Carrier Protein, domain 2"/>
    <property type="match status" value="1"/>
</dbReference>
<evidence type="ECO:0000256" key="2">
    <source>
        <dbReference type="ARBA" id="ARBA00022450"/>
    </source>
</evidence>
<dbReference type="InterPro" id="IPR018201">
    <property type="entry name" value="Ketoacyl_synth_AS"/>
</dbReference>
<dbReference type="Pfam" id="PF00109">
    <property type="entry name" value="ketoacyl-synt"/>
    <property type="match status" value="1"/>
</dbReference>
<dbReference type="PROSITE" id="PS00606">
    <property type="entry name" value="KS3_1"/>
    <property type="match status" value="1"/>
</dbReference>
<dbReference type="Pfam" id="PF00550">
    <property type="entry name" value="PP-binding"/>
    <property type="match status" value="1"/>
</dbReference>
<dbReference type="Pfam" id="PF08990">
    <property type="entry name" value="Docking"/>
    <property type="match status" value="1"/>
</dbReference>
<reference evidence="10 11" key="1">
    <citation type="submission" date="2024-06" db="EMBL/GenBank/DDBJ databases">
        <title>The Natural Products Discovery Center: Release of the First 8490 Sequenced Strains for Exploring Actinobacteria Biosynthetic Diversity.</title>
        <authorList>
            <person name="Kalkreuter E."/>
            <person name="Kautsar S.A."/>
            <person name="Yang D."/>
            <person name="Bader C.D."/>
            <person name="Teijaro C.N."/>
            <person name="Fluegel L."/>
            <person name="Davis C.M."/>
            <person name="Simpson J.R."/>
            <person name="Lauterbach L."/>
            <person name="Steele A.D."/>
            <person name="Gui C."/>
            <person name="Meng S."/>
            <person name="Li G."/>
            <person name="Viehrig K."/>
            <person name="Ye F."/>
            <person name="Su P."/>
            <person name="Kiefer A.F."/>
            <person name="Nichols A."/>
            <person name="Cepeda A.J."/>
            <person name="Yan W."/>
            <person name="Fan B."/>
            <person name="Jiang Y."/>
            <person name="Adhikari A."/>
            <person name="Zheng C.-J."/>
            <person name="Schuster L."/>
            <person name="Cowan T.M."/>
            <person name="Smanski M.J."/>
            <person name="Chevrette M.G."/>
            <person name="De Carvalho L.P.S."/>
            <person name="Shen B."/>
        </authorList>
    </citation>
    <scope>NUCLEOTIDE SEQUENCE [LARGE SCALE GENOMIC DNA]</scope>
    <source>
        <strain evidence="10 11">NPDC000837</strain>
    </source>
</reference>
<evidence type="ECO:0000256" key="6">
    <source>
        <dbReference type="ARBA" id="ARBA00023268"/>
    </source>
</evidence>
<comment type="caution">
    <text evidence="10">The sequence shown here is derived from an EMBL/GenBank/DDBJ whole genome shotgun (WGS) entry which is preliminary data.</text>
</comment>
<keyword evidence="7" id="KW-0012">Acyltransferase</keyword>
<dbReference type="SUPFAM" id="SSF55048">
    <property type="entry name" value="Probable ACP-binding domain of malonyl-CoA ACP transacylase"/>
    <property type="match status" value="1"/>
</dbReference>
<evidence type="ECO:0000256" key="4">
    <source>
        <dbReference type="ARBA" id="ARBA00022679"/>
    </source>
</evidence>
<evidence type="ECO:0000256" key="1">
    <source>
        <dbReference type="ARBA" id="ARBA00001957"/>
    </source>
</evidence>
<evidence type="ECO:0000256" key="7">
    <source>
        <dbReference type="ARBA" id="ARBA00023315"/>
    </source>
</evidence>
<feature type="domain" description="Carrier" evidence="8">
    <location>
        <begin position="969"/>
        <end position="1044"/>
    </location>
</feature>
<dbReference type="InterPro" id="IPR050091">
    <property type="entry name" value="PKS_NRPS_Biosynth_Enz"/>
</dbReference>